<reference evidence="2 3" key="2">
    <citation type="submission" date="2018-06" db="EMBL/GenBank/DDBJ databases">
        <title>Metagenomic assembly of (sub)arctic Cyanobacteria and their associated microbiome from non-axenic cultures.</title>
        <authorList>
            <person name="Baurain D."/>
        </authorList>
    </citation>
    <scope>NUCLEOTIDE SEQUENCE [LARGE SCALE GENOMIC DNA]</scope>
    <source>
        <strain evidence="2">ULC066bin1</strain>
    </source>
</reference>
<keyword evidence="1" id="KW-1133">Transmembrane helix</keyword>
<gene>
    <name evidence="2" type="ORF">DCF19_06320</name>
</gene>
<keyword evidence="1" id="KW-0472">Membrane</keyword>
<protein>
    <submittedName>
        <fullName evidence="2">Uncharacterized protein</fullName>
    </submittedName>
</protein>
<accession>A0A2W4WDT2</accession>
<proteinExistence type="predicted"/>
<dbReference type="EMBL" id="QBML01000006">
    <property type="protein sequence ID" value="PZO42652.1"/>
    <property type="molecule type" value="Genomic_DNA"/>
</dbReference>
<organism evidence="2 3">
    <name type="scientific">Pseudanabaena frigida</name>
    <dbReference type="NCBI Taxonomy" id="945775"/>
    <lineage>
        <taxon>Bacteria</taxon>
        <taxon>Bacillati</taxon>
        <taxon>Cyanobacteriota</taxon>
        <taxon>Cyanophyceae</taxon>
        <taxon>Pseudanabaenales</taxon>
        <taxon>Pseudanabaenaceae</taxon>
        <taxon>Pseudanabaena</taxon>
    </lineage>
</organism>
<evidence type="ECO:0000313" key="3">
    <source>
        <dbReference type="Proteomes" id="UP000249467"/>
    </source>
</evidence>
<dbReference type="AlphaFoldDB" id="A0A2W4WDT2"/>
<name>A0A2W4WDT2_9CYAN</name>
<keyword evidence="1" id="KW-0812">Transmembrane</keyword>
<evidence type="ECO:0000313" key="2">
    <source>
        <dbReference type="EMBL" id="PZO42652.1"/>
    </source>
</evidence>
<evidence type="ECO:0000256" key="1">
    <source>
        <dbReference type="SAM" id="Phobius"/>
    </source>
</evidence>
<comment type="caution">
    <text evidence="2">The sequence shown here is derived from an EMBL/GenBank/DDBJ whole genome shotgun (WGS) entry which is preliminary data.</text>
</comment>
<dbReference type="Proteomes" id="UP000249467">
    <property type="component" value="Unassembled WGS sequence"/>
</dbReference>
<sequence length="111" mass="12415">MSVSFDDFLPITTILLFIWVNVNSILSVSAILIVKLILLFLVPTALKTTFESQSKAGFFLSFDLPKNYLTSVRVNFKLAPREGSRREPSLGAKTVKTSRSEVFTVLAFKIL</sequence>
<feature type="transmembrane region" description="Helical" evidence="1">
    <location>
        <begin position="14"/>
        <end position="42"/>
    </location>
</feature>
<reference evidence="2 3" key="1">
    <citation type="submission" date="2018-04" db="EMBL/GenBank/DDBJ databases">
        <authorList>
            <person name="Go L.Y."/>
            <person name="Mitchell J.A."/>
        </authorList>
    </citation>
    <scope>NUCLEOTIDE SEQUENCE [LARGE SCALE GENOMIC DNA]</scope>
    <source>
        <strain evidence="2">ULC066bin1</strain>
    </source>
</reference>